<evidence type="ECO:0000256" key="2">
    <source>
        <dbReference type="SAM" id="Coils"/>
    </source>
</evidence>
<comment type="caution">
    <text evidence="6">The sequence shown here is derived from an EMBL/GenBank/DDBJ whole genome shotgun (WGS) entry which is preliminary data.</text>
</comment>
<dbReference type="Pfam" id="PF25917">
    <property type="entry name" value="BSH_RND"/>
    <property type="match status" value="1"/>
</dbReference>
<feature type="domain" description="CusB-like beta-barrel" evidence="4">
    <location>
        <begin position="218"/>
        <end position="290"/>
    </location>
</feature>
<dbReference type="InterPro" id="IPR058792">
    <property type="entry name" value="Beta-barrel_RND_2"/>
</dbReference>
<dbReference type="InterPro" id="IPR058637">
    <property type="entry name" value="YknX-like_C"/>
</dbReference>
<reference evidence="7" key="1">
    <citation type="submission" date="2018-09" db="EMBL/GenBank/DDBJ databases">
        <authorList>
            <person name="Livingstone P.G."/>
            <person name="Whitworth D.E."/>
        </authorList>
    </citation>
    <scope>NUCLEOTIDE SEQUENCE [LARGE SCALE GENOMIC DNA]</scope>
    <source>
        <strain evidence="7">CA040B</strain>
    </source>
</reference>
<dbReference type="AlphaFoldDB" id="A0A3A8NP95"/>
<sequence>MNQRILAAVVAVAVSTAGCSKAGAEKAQLPTQQAEGASALGVKAITPATELEANVTRVTGQVRSKQEATLGPSATGTLAKVNVRVGDKVKKGDVLAVLDTSNVRIAVEQARAAKDMADAALELATSTLGRTRKVAESGGVAANALEQSEIALKQATAQAAQAGAALRLAEENLRDHNITAPFNGVITSRTKNVGDSVAMTPSTPVFSIVDSDGLEIRMMVPESVIDNVSVGTVTPGTVNPSGMRFEAKVANVGAVIDAQSRTVEVLADVTGKTDRPLRPGALVEMDFSKAAGDTGNGLFLPAQAVSSKGQDGFVWVVQDGTVRKRDVRVQRVLPGYVKVVQGLTAEERVLADASLDVKDGTAVRVAQ</sequence>
<protein>
    <submittedName>
        <fullName evidence="6">Efflux RND transporter periplasmic adaptor subunit</fullName>
    </submittedName>
</protein>
<dbReference type="Proteomes" id="UP000273405">
    <property type="component" value="Unassembled WGS sequence"/>
</dbReference>
<dbReference type="GO" id="GO:1990281">
    <property type="term" value="C:efflux pump complex"/>
    <property type="evidence" value="ECO:0007669"/>
    <property type="project" value="TreeGrafter"/>
</dbReference>
<dbReference type="SUPFAM" id="SSF111369">
    <property type="entry name" value="HlyD-like secretion proteins"/>
    <property type="match status" value="1"/>
</dbReference>
<comment type="similarity">
    <text evidence="1">Belongs to the membrane fusion protein (MFP) (TC 8.A.1) family.</text>
</comment>
<evidence type="ECO:0000313" key="6">
    <source>
        <dbReference type="EMBL" id="RKH41224.1"/>
    </source>
</evidence>
<dbReference type="Gene3D" id="2.40.420.20">
    <property type="match status" value="1"/>
</dbReference>
<feature type="domain" description="Multidrug resistance protein MdtA-like barrel-sandwich hybrid" evidence="3">
    <location>
        <begin position="67"/>
        <end position="203"/>
    </location>
</feature>
<organism evidence="6 7">
    <name type="scientific">Corallococcus sicarius</name>
    <dbReference type="NCBI Taxonomy" id="2316726"/>
    <lineage>
        <taxon>Bacteria</taxon>
        <taxon>Pseudomonadati</taxon>
        <taxon>Myxococcota</taxon>
        <taxon>Myxococcia</taxon>
        <taxon>Myxococcales</taxon>
        <taxon>Cystobacterineae</taxon>
        <taxon>Myxococcaceae</taxon>
        <taxon>Corallococcus</taxon>
    </lineage>
</organism>
<name>A0A3A8NP95_9BACT</name>
<keyword evidence="2" id="KW-0175">Coiled coil</keyword>
<dbReference type="Gene3D" id="2.40.30.170">
    <property type="match status" value="1"/>
</dbReference>
<dbReference type="PROSITE" id="PS51257">
    <property type="entry name" value="PROKAR_LIPOPROTEIN"/>
    <property type="match status" value="1"/>
</dbReference>
<feature type="coiled-coil region" evidence="2">
    <location>
        <begin position="145"/>
        <end position="172"/>
    </location>
</feature>
<dbReference type="Pfam" id="PF25989">
    <property type="entry name" value="YknX_C"/>
    <property type="match status" value="1"/>
</dbReference>
<feature type="domain" description="YknX-like C-terminal permuted SH3-like" evidence="5">
    <location>
        <begin position="298"/>
        <end position="365"/>
    </location>
</feature>
<dbReference type="Gene3D" id="1.10.287.470">
    <property type="entry name" value="Helix hairpin bin"/>
    <property type="match status" value="1"/>
</dbReference>
<accession>A0A3A8NP95</accession>
<dbReference type="InterPro" id="IPR058625">
    <property type="entry name" value="MdtA-like_BSH"/>
</dbReference>
<evidence type="ECO:0000313" key="7">
    <source>
        <dbReference type="Proteomes" id="UP000273405"/>
    </source>
</evidence>
<dbReference type="PANTHER" id="PTHR30469:SF15">
    <property type="entry name" value="HLYD FAMILY OF SECRETION PROTEINS"/>
    <property type="match status" value="1"/>
</dbReference>
<evidence type="ECO:0000259" key="5">
    <source>
        <dbReference type="Pfam" id="PF25989"/>
    </source>
</evidence>
<dbReference type="InterPro" id="IPR006143">
    <property type="entry name" value="RND_pump_MFP"/>
</dbReference>
<keyword evidence="7" id="KW-1185">Reference proteome</keyword>
<dbReference type="Pfam" id="PF25954">
    <property type="entry name" value="Beta-barrel_RND_2"/>
    <property type="match status" value="1"/>
</dbReference>
<dbReference type="RefSeq" id="WP_120626659.1">
    <property type="nucleotide sequence ID" value="NZ_RAWG01000112.1"/>
</dbReference>
<proteinExistence type="inferred from homology"/>
<gene>
    <name evidence="6" type="ORF">D7X12_18855</name>
</gene>
<dbReference type="OrthoDB" id="5380662at2"/>
<dbReference type="EMBL" id="RAWG01000112">
    <property type="protein sequence ID" value="RKH41224.1"/>
    <property type="molecule type" value="Genomic_DNA"/>
</dbReference>
<dbReference type="NCBIfam" id="TIGR01730">
    <property type="entry name" value="RND_mfp"/>
    <property type="match status" value="1"/>
</dbReference>
<dbReference type="GO" id="GO:0015562">
    <property type="term" value="F:efflux transmembrane transporter activity"/>
    <property type="evidence" value="ECO:0007669"/>
    <property type="project" value="TreeGrafter"/>
</dbReference>
<dbReference type="PANTHER" id="PTHR30469">
    <property type="entry name" value="MULTIDRUG RESISTANCE PROTEIN MDTA"/>
    <property type="match status" value="1"/>
</dbReference>
<evidence type="ECO:0000256" key="1">
    <source>
        <dbReference type="ARBA" id="ARBA00009477"/>
    </source>
</evidence>
<evidence type="ECO:0000259" key="4">
    <source>
        <dbReference type="Pfam" id="PF25954"/>
    </source>
</evidence>
<evidence type="ECO:0000259" key="3">
    <source>
        <dbReference type="Pfam" id="PF25917"/>
    </source>
</evidence>
<dbReference type="Gene3D" id="2.40.50.100">
    <property type="match status" value="1"/>
</dbReference>